<proteinExistence type="predicted"/>
<feature type="region of interest" description="Disordered" evidence="1">
    <location>
        <begin position="1"/>
        <end position="24"/>
    </location>
</feature>
<protein>
    <submittedName>
        <fullName evidence="2">Uncharacterized protein</fullName>
    </submittedName>
</protein>
<organism evidence="2 3">
    <name type="scientific">Gossypium aridum</name>
    <name type="common">American cotton</name>
    <name type="synonym">Erioxylum aridum</name>
    <dbReference type="NCBI Taxonomy" id="34290"/>
    <lineage>
        <taxon>Eukaryota</taxon>
        <taxon>Viridiplantae</taxon>
        <taxon>Streptophyta</taxon>
        <taxon>Embryophyta</taxon>
        <taxon>Tracheophyta</taxon>
        <taxon>Spermatophyta</taxon>
        <taxon>Magnoliopsida</taxon>
        <taxon>eudicotyledons</taxon>
        <taxon>Gunneridae</taxon>
        <taxon>Pentapetalae</taxon>
        <taxon>rosids</taxon>
        <taxon>malvids</taxon>
        <taxon>Malvales</taxon>
        <taxon>Malvaceae</taxon>
        <taxon>Malvoideae</taxon>
        <taxon>Gossypium</taxon>
    </lineage>
</organism>
<accession>A0A7J8WU37</accession>
<sequence>MGGRGPNDDTRNSGDRGNKDQSRQFITSSWYEKAVLVNPSSNFMNTLHFRAFTGDLGSEMK</sequence>
<gene>
    <name evidence="2" type="ORF">Goari_019885</name>
</gene>
<feature type="compositionally biased region" description="Basic and acidic residues" evidence="1">
    <location>
        <begin position="1"/>
        <end position="22"/>
    </location>
</feature>
<reference evidence="2 3" key="1">
    <citation type="journal article" date="2019" name="Genome Biol. Evol.">
        <title>Insights into the evolution of the New World diploid cottons (Gossypium, subgenus Houzingenia) based on genome sequencing.</title>
        <authorList>
            <person name="Grover C.E."/>
            <person name="Arick M.A. 2nd"/>
            <person name="Thrash A."/>
            <person name="Conover J.L."/>
            <person name="Sanders W.S."/>
            <person name="Peterson D.G."/>
            <person name="Frelichowski J.E."/>
            <person name="Scheffler J.A."/>
            <person name="Scheffler B.E."/>
            <person name="Wendel J.F."/>
        </authorList>
    </citation>
    <scope>NUCLEOTIDE SEQUENCE [LARGE SCALE GENOMIC DNA]</scope>
    <source>
        <strain evidence="2">185</strain>
        <tissue evidence="2">Leaf</tissue>
    </source>
</reference>
<keyword evidence="3" id="KW-1185">Reference proteome</keyword>
<comment type="caution">
    <text evidence="2">The sequence shown here is derived from an EMBL/GenBank/DDBJ whole genome shotgun (WGS) entry which is preliminary data.</text>
</comment>
<evidence type="ECO:0000256" key="1">
    <source>
        <dbReference type="SAM" id="MobiDB-lite"/>
    </source>
</evidence>
<name>A0A7J8WU37_GOSAI</name>
<feature type="non-terminal residue" evidence="2">
    <location>
        <position position="61"/>
    </location>
</feature>
<evidence type="ECO:0000313" key="3">
    <source>
        <dbReference type="Proteomes" id="UP000593577"/>
    </source>
</evidence>
<dbReference type="Proteomes" id="UP000593577">
    <property type="component" value="Unassembled WGS sequence"/>
</dbReference>
<evidence type="ECO:0000313" key="2">
    <source>
        <dbReference type="EMBL" id="MBA0678545.1"/>
    </source>
</evidence>
<dbReference type="EMBL" id="JABFAA010000003">
    <property type="protein sequence ID" value="MBA0678545.1"/>
    <property type="molecule type" value="Genomic_DNA"/>
</dbReference>
<dbReference type="AlphaFoldDB" id="A0A7J8WU37"/>